<organism evidence="7 8">
    <name type="scientific">Pseudonocardia eucalypti</name>
    <dbReference type="NCBI Taxonomy" id="648755"/>
    <lineage>
        <taxon>Bacteria</taxon>
        <taxon>Bacillati</taxon>
        <taxon>Actinomycetota</taxon>
        <taxon>Actinomycetes</taxon>
        <taxon>Pseudonocardiales</taxon>
        <taxon>Pseudonocardiaceae</taxon>
        <taxon>Pseudonocardia</taxon>
    </lineage>
</organism>
<dbReference type="CDD" id="cd13565">
    <property type="entry name" value="PBP2_PstS"/>
    <property type="match status" value="1"/>
</dbReference>
<evidence type="ECO:0000256" key="1">
    <source>
        <dbReference type="ARBA" id="ARBA00008725"/>
    </source>
</evidence>
<dbReference type="InterPro" id="IPR005673">
    <property type="entry name" value="ABC_phos-bd_PstS"/>
</dbReference>
<evidence type="ECO:0000313" key="7">
    <source>
        <dbReference type="EMBL" id="GAA5170250.1"/>
    </source>
</evidence>
<evidence type="ECO:0000256" key="5">
    <source>
        <dbReference type="SAM" id="SignalP"/>
    </source>
</evidence>
<dbReference type="Proteomes" id="UP001428817">
    <property type="component" value="Unassembled WGS sequence"/>
</dbReference>
<evidence type="ECO:0000313" key="8">
    <source>
        <dbReference type="Proteomes" id="UP001428817"/>
    </source>
</evidence>
<evidence type="ECO:0000256" key="2">
    <source>
        <dbReference type="ARBA" id="ARBA00022448"/>
    </source>
</evidence>
<proteinExistence type="inferred from homology"/>
<keyword evidence="5" id="KW-0732">Signal</keyword>
<comment type="caution">
    <text evidence="7">The sequence shown here is derived from an EMBL/GenBank/DDBJ whole genome shotgun (WGS) entry which is preliminary data.</text>
</comment>
<dbReference type="EMBL" id="BAABJP010000043">
    <property type="protein sequence ID" value="GAA5170250.1"/>
    <property type="molecule type" value="Genomic_DNA"/>
</dbReference>
<dbReference type="InterPro" id="IPR050962">
    <property type="entry name" value="Phosphate-bind_PstS"/>
</dbReference>
<accession>A0ABP9R0J8</accession>
<dbReference type="SUPFAM" id="SSF53850">
    <property type="entry name" value="Periplasmic binding protein-like II"/>
    <property type="match status" value="1"/>
</dbReference>
<evidence type="ECO:0000256" key="3">
    <source>
        <dbReference type="ARBA" id="ARBA00022592"/>
    </source>
</evidence>
<dbReference type="NCBIfam" id="TIGR00975">
    <property type="entry name" value="3a0107s03"/>
    <property type="match status" value="1"/>
</dbReference>
<keyword evidence="3 4" id="KW-0592">Phosphate transport</keyword>
<dbReference type="PANTHER" id="PTHR42996:SF1">
    <property type="entry name" value="PHOSPHATE-BINDING PROTEIN PSTS"/>
    <property type="match status" value="1"/>
</dbReference>
<feature type="chain" id="PRO_5047049999" description="Phosphate-binding protein" evidence="5">
    <location>
        <begin position="25"/>
        <end position="374"/>
    </location>
</feature>
<feature type="domain" description="PBP" evidence="6">
    <location>
        <begin position="53"/>
        <end position="340"/>
    </location>
</feature>
<comment type="similarity">
    <text evidence="1 4">Belongs to the PstS family.</text>
</comment>
<gene>
    <name evidence="7" type="primary">pstS</name>
    <name evidence="7" type="ORF">GCM10023321_67120</name>
</gene>
<evidence type="ECO:0000256" key="4">
    <source>
        <dbReference type="PIRNR" id="PIRNR002756"/>
    </source>
</evidence>
<dbReference type="PIRSF" id="PIRSF002756">
    <property type="entry name" value="PstS"/>
    <property type="match status" value="1"/>
</dbReference>
<reference evidence="8" key="1">
    <citation type="journal article" date="2019" name="Int. J. Syst. Evol. Microbiol.">
        <title>The Global Catalogue of Microorganisms (GCM) 10K type strain sequencing project: providing services to taxonomists for standard genome sequencing and annotation.</title>
        <authorList>
            <consortium name="The Broad Institute Genomics Platform"/>
            <consortium name="The Broad Institute Genome Sequencing Center for Infectious Disease"/>
            <person name="Wu L."/>
            <person name="Ma J."/>
        </authorList>
    </citation>
    <scope>NUCLEOTIDE SEQUENCE [LARGE SCALE GENOMIC DNA]</scope>
    <source>
        <strain evidence="8">JCM 18303</strain>
    </source>
</reference>
<name>A0ABP9R0J8_9PSEU</name>
<protein>
    <recommendedName>
        <fullName evidence="4">Phosphate-binding protein</fullName>
    </recommendedName>
</protein>
<keyword evidence="2 4" id="KW-0813">Transport</keyword>
<dbReference type="PROSITE" id="PS51257">
    <property type="entry name" value="PROKAR_LIPOPROTEIN"/>
    <property type="match status" value="1"/>
</dbReference>
<sequence length="374" mass="37525">MNLKRRSAAPALLALIAAGSLVVAGCGSDPNAKPGGNGGGNAAGGPPANCGGKANLTAEGSSAQKNAIDVFIQSYQAQCSGQNLAYNPTGSGAGVKQFNAGLVDFGGSDSALKDAEVAAAQQRCQGNPAWNLPLVFGPVAIGYKLDGVTNLVLNGEVAAKIFNGQIKTWNDPAIAALNSGAQLPSTPINVVFRSDESGTTDNFQQYLTASSKGAWTQGAGKKFAGGVGSGAQGSAGVSQAVSGAAGSITYVELSYAQDNNISMAKLDSGSGPVELTPETVGKAIESAKVSGSGNDLKLDLKSVYGGNTAGAYPLLLATYEIVCSKGYDAPTAQAVKAFLTTAATNGQQQLPEAGYAPLPESFKQKLLTAIQAIG</sequence>
<dbReference type="Pfam" id="PF12849">
    <property type="entry name" value="PBP_like_2"/>
    <property type="match status" value="1"/>
</dbReference>
<dbReference type="PANTHER" id="PTHR42996">
    <property type="entry name" value="PHOSPHATE-BINDING PROTEIN PSTS"/>
    <property type="match status" value="1"/>
</dbReference>
<dbReference type="RefSeq" id="WP_185063582.1">
    <property type="nucleotide sequence ID" value="NZ_BAABJP010000043.1"/>
</dbReference>
<evidence type="ECO:0000259" key="6">
    <source>
        <dbReference type="Pfam" id="PF12849"/>
    </source>
</evidence>
<keyword evidence="8" id="KW-1185">Reference proteome</keyword>
<feature type="signal peptide" evidence="5">
    <location>
        <begin position="1"/>
        <end position="24"/>
    </location>
</feature>
<dbReference type="Gene3D" id="3.40.190.10">
    <property type="entry name" value="Periplasmic binding protein-like II"/>
    <property type="match status" value="2"/>
</dbReference>
<dbReference type="InterPro" id="IPR024370">
    <property type="entry name" value="PBP_domain"/>
</dbReference>